<reference evidence="1 2" key="1">
    <citation type="submission" date="2017-08" db="EMBL/GenBank/DDBJ databases">
        <authorList>
            <person name="Chaillou S."/>
        </authorList>
    </citation>
    <scope>NUCLEOTIDE SEQUENCE [LARGE SCALE GENOMIC DNA]</scope>
    <source>
        <strain evidence="1 2">MFPA15A1205</strain>
    </source>
</reference>
<protein>
    <submittedName>
        <fullName evidence="1">Uncharacterized protein</fullName>
    </submittedName>
</protein>
<comment type="caution">
    <text evidence="1">The sequence shown here is derived from an EMBL/GenBank/DDBJ whole genome shotgun (WGS) entry which is preliminary data.</text>
</comment>
<dbReference type="EMBL" id="OBKZ01000053">
    <property type="protein sequence ID" value="SOB55048.1"/>
    <property type="molecule type" value="Genomic_DNA"/>
</dbReference>
<dbReference type="AlphaFoldDB" id="A0AAX2HDL7"/>
<accession>A0AAX2HDL7</accession>
<sequence length="185" mass="19922">MAGDFPAVLEQNQAGDRTDAQLPGQLRIGLAVELGQTALADPLTGRLLKHRCKRLARPAPLGPHIQQQRQIAFDLTDVIGLIQVERFAQQHLIFAASALGMLAHARGGDAVQAVAVRAGDQQRVSHGVAPLKNGSRRAHSCAVRQRLQANGVQVQQMNAQPATDPVRGASERDVLSRIERVMTSN</sequence>
<organism evidence="1 2">
    <name type="scientific">Pseudomonas lundensis</name>
    <dbReference type="NCBI Taxonomy" id="86185"/>
    <lineage>
        <taxon>Bacteria</taxon>
        <taxon>Pseudomonadati</taxon>
        <taxon>Pseudomonadota</taxon>
        <taxon>Gammaproteobacteria</taxon>
        <taxon>Pseudomonadales</taxon>
        <taxon>Pseudomonadaceae</taxon>
        <taxon>Pseudomonas</taxon>
    </lineage>
</organism>
<dbReference type="Proteomes" id="UP000219564">
    <property type="component" value="Unassembled WGS sequence"/>
</dbReference>
<name>A0AAX2HDL7_9PSED</name>
<gene>
    <name evidence="1" type="ORF">PLUA15_60092</name>
</gene>
<evidence type="ECO:0000313" key="2">
    <source>
        <dbReference type="Proteomes" id="UP000219564"/>
    </source>
</evidence>
<proteinExistence type="predicted"/>
<evidence type="ECO:0000313" key="1">
    <source>
        <dbReference type="EMBL" id="SOB55048.1"/>
    </source>
</evidence>